<comment type="caution">
    <text evidence="4">The sequence shown here is derived from an EMBL/GenBank/DDBJ whole genome shotgun (WGS) entry which is preliminary data.</text>
</comment>
<dbReference type="AlphaFoldDB" id="A0A917EA94"/>
<gene>
    <name evidence="4" type="ORF">GCM10011390_42280</name>
</gene>
<feature type="transmembrane region" description="Helical" evidence="3">
    <location>
        <begin position="23"/>
        <end position="45"/>
    </location>
</feature>
<dbReference type="PIRSF" id="PIRSF016661">
    <property type="entry name" value="BioY"/>
    <property type="match status" value="1"/>
</dbReference>
<keyword evidence="2" id="KW-0813">Transport</keyword>
<keyword evidence="2 3" id="KW-0472">Membrane</keyword>
<sequence length="195" mass="20132">MRDSMSLPLVERFWPAAGAAQQAARAVALIAAGSLLLYASAKTAVPFWPVKMSMQTLAVVLIGATYGSRLGVATLLAYLAEGALGLPVFQGTPERGIGLAYMMGPTGGYLLGFVLAAALIGFVVERGYARSLPAIALAALAAHAVIDGFGVAWLSVLFGFEKAVAVGLLPFLLGDLLKAALATALIMAMRPRAAR</sequence>
<keyword evidence="5" id="KW-1185">Reference proteome</keyword>
<dbReference type="Pfam" id="PF02632">
    <property type="entry name" value="BioY"/>
    <property type="match status" value="1"/>
</dbReference>
<keyword evidence="3" id="KW-0812">Transmembrane</keyword>
<feature type="transmembrane region" description="Helical" evidence="3">
    <location>
        <begin position="57"/>
        <end position="79"/>
    </location>
</feature>
<dbReference type="RefSeq" id="WP_188912038.1">
    <property type="nucleotide sequence ID" value="NZ_BMIQ01000008.1"/>
</dbReference>
<accession>A0A917EA94</accession>
<feature type="transmembrane region" description="Helical" evidence="3">
    <location>
        <begin position="135"/>
        <end position="158"/>
    </location>
</feature>
<reference evidence="4" key="1">
    <citation type="journal article" date="2014" name="Int. J. Syst. Evol. Microbiol.">
        <title>Complete genome sequence of Corynebacterium casei LMG S-19264T (=DSM 44701T), isolated from a smear-ripened cheese.</title>
        <authorList>
            <consortium name="US DOE Joint Genome Institute (JGI-PGF)"/>
            <person name="Walter F."/>
            <person name="Albersmeier A."/>
            <person name="Kalinowski J."/>
            <person name="Ruckert C."/>
        </authorList>
    </citation>
    <scope>NUCLEOTIDE SEQUENCE</scope>
    <source>
        <strain evidence="4">CGMCC 1.15367</strain>
    </source>
</reference>
<evidence type="ECO:0000313" key="4">
    <source>
        <dbReference type="EMBL" id="GGE18642.1"/>
    </source>
</evidence>
<protein>
    <recommendedName>
        <fullName evidence="2">Biotin transporter</fullName>
    </recommendedName>
</protein>
<evidence type="ECO:0000313" key="5">
    <source>
        <dbReference type="Proteomes" id="UP000644699"/>
    </source>
</evidence>
<reference evidence="4" key="2">
    <citation type="submission" date="2020-09" db="EMBL/GenBank/DDBJ databases">
        <authorList>
            <person name="Sun Q."/>
            <person name="Zhou Y."/>
        </authorList>
    </citation>
    <scope>NUCLEOTIDE SEQUENCE</scope>
    <source>
        <strain evidence="4">CGMCC 1.15367</strain>
    </source>
</reference>
<organism evidence="4 5">
    <name type="scientific">Aureimonas endophytica</name>
    <dbReference type="NCBI Taxonomy" id="2027858"/>
    <lineage>
        <taxon>Bacteria</taxon>
        <taxon>Pseudomonadati</taxon>
        <taxon>Pseudomonadota</taxon>
        <taxon>Alphaproteobacteria</taxon>
        <taxon>Hyphomicrobiales</taxon>
        <taxon>Aurantimonadaceae</taxon>
        <taxon>Aureimonas</taxon>
    </lineage>
</organism>
<keyword evidence="2" id="KW-1003">Cell membrane</keyword>
<feature type="transmembrane region" description="Helical" evidence="3">
    <location>
        <begin position="164"/>
        <end position="189"/>
    </location>
</feature>
<dbReference type="InterPro" id="IPR003784">
    <property type="entry name" value="BioY"/>
</dbReference>
<dbReference type="Proteomes" id="UP000644699">
    <property type="component" value="Unassembled WGS sequence"/>
</dbReference>
<keyword evidence="3" id="KW-1133">Transmembrane helix</keyword>
<name>A0A917EA94_9HYPH</name>
<comment type="subcellular location">
    <subcellularLocation>
        <location evidence="2">Cell membrane</location>
        <topology evidence="2">Multi-pass membrane protein</topology>
    </subcellularLocation>
</comment>
<dbReference type="Gene3D" id="1.10.1760.20">
    <property type="match status" value="1"/>
</dbReference>
<evidence type="ECO:0000256" key="1">
    <source>
        <dbReference type="ARBA" id="ARBA00010692"/>
    </source>
</evidence>
<comment type="similarity">
    <text evidence="1 2">Belongs to the BioY family.</text>
</comment>
<dbReference type="GO" id="GO:0015225">
    <property type="term" value="F:biotin transmembrane transporter activity"/>
    <property type="evidence" value="ECO:0007669"/>
    <property type="project" value="UniProtKB-UniRule"/>
</dbReference>
<dbReference type="GO" id="GO:0005886">
    <property type="term" value="C:plasma membrane"/>
    <property type="evidence" value="ECO:0007669"/>
    <property type="project" value="UniProtKB-SubCell"/>
</dbReference>
<evidence type="ECO:0000256" key="3">
    <source>
        <dbReference type="SAM" id="Phobius"/>
    </source>
</evidence>
<proteinExistence type="inferred from homology"/>
<dbReference type="PANTHER" id="PTHR34295">
    <property type="entry name" value="BIOTIN TRANSPORTER BIOY"/>
    <property type="match status" value="1"/>
</dbReference>
<dbReference type="PANTHER" id="PTHR34295:SF1">
    <property type="entry name" value="BIOTIN TRANSPORTER BIOY"/>
    <property type="match status" value="1"/>
</dbReference>
<evidence type="ECO:0000256" key="2">
    <source>
        <dbReference type="PIRNR" id="PIRNR016661"/>
    </source>
</evidence>
<feature type="transmembrane region" description="Helical" evidence="3">
    <location>
        <begin position="99"/>
        <end position="123"/>
    </location>
</feature>
<dbReference type="EMBL" id="BMIQ01000008">
    <property type="protein sequence ID" value="GGE18642.1"/>
    <property type="molecule type" value="Genomic_DNA"/>
</dbReference>